<dbReference type="InterPro" id="IPR043864">
    <property type="entry name" value="Omp85-like_dom"/>
</dbReference>
<dbReference type="EMBL" id="DSEE01000558">
    <property type="protein sequence ID" value="HER41091.1"/>
    <property type="molecule type" value="Genomic_DNA"/>
</dbReference>
<comment type="caution">
    <text evidence="2">The sequence shown here is derived from an EMBL/GenBank/DDBJ whole genome shotgun (WGS) entry which is preliminary data.</text>
</comment>
<dbReference type="AlphaFoldDB" id="A0A7C2R9N8"/>
<sequence length="115" mass="13259">NIFDFFLGGYGNDFINSFVPFYGYDFIGLSGDSFTKGLLEFDYEFMDKNHVILSANYANVENGLFVNGDWFTIPDYSGYALGYSLETFIGPLEVKYSISPELKQSQWYFSLGFWF</sequence>
<accession>A0A7C2R9N8</accession>
<gene>
    <name evidence="2" type="ORF">ENO10_07715</name>
</gene>
<evidence type="ECO:0000259" key="1">
    <source>
        <dbReference type="Pfam" id="PF19143"/>
    </source>
</evidence>
<dbReference type="Pfam" id="PF19143">
    <property type="entry name" value="Omp85_2"/>
    <property type="match status" value="1"/>
</dbReference>
<proteinExistence type="predicted"/>
<name>A0A7C2R9N8_9FLAO</name>
<dbReference type="Proteomes" id="UP000885753">
    <property type="component" value="Unassembled WGS sequence"/>
</dbReference>
<reference evidence="2" key="1">
    <citation type="journal article" date="2020" name="mSystems">
        <title>Genome- and Community-Level Interaction Insights into Carbon Utilization and Element Cycling Functions of Hydrothermarchaeota in Hydrothermal Sediment.</title>
        <authorList>
            <person name="Zhou Z."/>
            <person name="Liu Y."/>
            <person name="Xu W."/>
            <person name="Pan J."/>
            <person name="Luo Z.H."/>
            <person name="Li M."/>
        </authorList>
    </citation>
    <scope>NUCLEOTIDE SEQUENCE [LARGE SCALE GENOMIC DNA]</scope>
    <source>
        <strain evidence="2">SpSt-1235</strain>
    </source>
</reference>
<feature type="non-terminal residue" evidence="2">
    <location>
        <position position="1"/>
    </location>
</feature>
<protein>
    <submittedName>
        <fullName evidence="2">Patatin</fullName>
    </submittedName>
</protein>
<organism evidence="2">
    <name type="scientific">Salinimicrobium catena</name>
    <dbReference type="NCBI Taxonomy" id="390640"/>
    <lineage>
        <taxon>Bacteria</taxon>
        <taxon>Pseudomonadati</taxon>
        <taxon>Bacteroidota</taxon>
        <taxon>Flavobacteriia</taxon>
        <taxon>Flavobacteriales</taxon>
        <taxon>Flavobacteriaceae</taxon>
        <taxon>Salinimicrobium</taxon>
    </lineage>
</organism>
<feature type="domain" description="OMP85-like membrane spanning beta-barrel" evidence="1">
    <location>
        <begin position="2"/>
        <end position="115"/>
    </location>
</feature>
<evidence type="ECO:0000313" key="2">
    <source>
        <dbReference type="EMBL" id="HER41091.1"/>
    </source>
</evidence>